<feature type="transmembrane region" description="Helical" evidence="2">
    <location>
        <begin position="112"/>
        <end position="135"/>
    </location>
</feature>
<keyword evidence="2" id="KW-0472">Membrane</keyword>
<gene>
    <name evidence="3" type="ORF">MICPUCDRAFT_48398</name>
</gene>
<dbReference type="OMA" id="WFILGEL"/>
<name>C1N2V3_MICPC</name>
<dbReference type="EMBL" id="GG663745">
    <property type="protein sequence ID" value="EEH53655.1"/>
    <property type="molecule type" value="Genomic_DNA"/>
</dbReference>
<proteinExistence type="predicted"/>
<dbReference type="Proteomes" id="UP000001876">
    <property type="component" value="Unassembled WGS sequence"/>
</dbReference>
<feature type="transmembrane region" description="Helical" evidence="2">
    <location>
        <begin position="85"/>
        <end position="106"/>
    </location>
</feature>
<evidence type="ECO:0000256" key="1">
    <source>
        <dbReference type="SAM" id="MobiDB-lite"/>
    </source>
</evidence>
<keyword evidence="2" id="KW-1133">Transmembrane helix</keyword>
<accession>C1N2V3</accession>
<organism evidence="4">
    <name type="scientific">Micromonas pusilla (strain CCMP1545)</name>
    <name type="common">Picoplanktonic green alga</name>
    <dbReference type="NCBI Taxonomy" id="564608"/>
    <lineage>
        <taxon>Eukaryota</taxon>
        <taxon>Viridiplantae</taxon>
        <taxon>Chlorophyta</taxon>
        <taxon>Mamiellophyceae</taxon>
        <taxon>Mamiellales</taxon>
        <taxon>Mamiellaceae</taxon>
        <taxon>Micromonas</taxon>
    </lineage>
</organism>
<dbReference type="AlphaFoldDB" id="C1N2V3"/>
<evidence type="ECO:0000256" key="2">
    <source>
        <dbReference type="SAM" id="Phobius"/>
    </source>
</evidence>
<keyword evidence="2" id="KW-0812">Transmembrane</keyword>
<dbReference type="KEGG" id="mpp:MICPUCDRAFT_48398"/>
<evidence type="ECO:0000313" key="4">
    <source>
        <dbReference type="Proteomes" id="UP000001876"/>
    </source>
</evidence>
<reference evidence="3 4" key="1">
    <citation type="journal article" date="2009" name="Science">
        <title>Green evolution and dynamic adaptations revealed by genomes of the marine picoeukaryotes Micromonas.</title>
        <authorList>
            <person name="Worden A.Z."/>
            <person name="Lee J.H."/>
            <person name="Mock T."/>
            <person name="Rouze P."/>
            <person name="Simmons M.P."/>
            <person name="Aerts A.L."/>
            <person name="Allen A.E."/>
            <person name="Cuvelier M.L."/>
            <person name="Derelle E."/>
            <person name="Everett M.V."/>
            <person name="Foulon E."/>
            <person name="Grimwood J."/>
            <person name="Gundlach H."/>
            <person name="Henrissat B."/>
            <person name="Napoli C."/>
            <person name="McDonald S.M."/>
            <person name="Parker M.S."/>
            <person name="Rombauts S."/>
            <person name="Salamov A."/>
            <person name="Von Dassow P."/>
            <person name="Badger J.H."/>
            <person name="Coutinho P.M."/>
            <person name="Demir E."/>
            <person name="Dubchak I."/>
            <person name="Gentemann C."/>
            <person name="Eikrem W."/>
            <person name="Gready J.E."/>
            <person name="John U."/>
            <person name="Lanier W."/>
            <person name="Lindquist E.A."/>
            <person name="Lucas S."/>
            <person name="Mayer K.F."/>
            <person name="Moreau H."/>
            <person name="Not F."/>
            <person name="Otillar R."/>
            <person name="Panaud O."/>
            <person name="Pangilinan J."/>
            <person name="Paulsen I."/>
            <person name="Piegu B."/>
            <person name="Poliakov A."/>
            <person name="Robbens S."/>
            <person name="Schmutz J."/>
            <person name="Toulza E."/>
            <person name="Wyss T."/>
            <person name="Zelensky A."/>
            <person name="Zhou K."/>
            <person name="Armbrust E.V."/>
            <person name="Bhattacharya D."/>
            <person name="Goodenough U.W."/>
            <person name="Van de Peer Y."/>
            <person name="Grigoriev I.V."/>
        </authorList>
    </citation>
    <scope>NUCLEOTIDE SEQUENCE [LARGE SCALE GENOMIC DNA]</scope>
    <source>
        <strain evidence="3 4">CCMP1545</strain>
    </source>
</reference>
<feature type="region of interest" description="Disordered" evidence="1">
    <location>
        <begin position="163"/>
        <end position="190"/>
    </location>
</feature>
<feature type="compositionally biased region" description="Gly residues" evidence="1">
    <location>
        <begin position="163"/>
        <end position="184"/>
    </location>
</feature>
<keyword evidence="4" id="KW-1185">Reference proteome</keyword>
<evidence type="ECO:0000313" key="3">
    <source>
        <dbReference type="EMBL" id="EEH53655.1"/>
    </source>
</evidence>
<protein>
    <submittedName>
        <fullName evidence="3">Predicted protein</fullName>
    </submittedName>
</protein>
<sequence length="190" mass="20921">MQRPSMRRNESLQDLSAVAKHFPVYLERRVATESFRHEAFQYALWLPLAGVAKYFGCHRTAYTFLTWFILGELLLIYMHQKVVKFVRWWMVLTFVAGAAALFHGQLNLSENAYWQFLVWYVIAGIVGFAVVLPFVPRRFLQGAPGVLFELGLIRRGFAGSTGSTGGAAGAGAGDGDGDGAGGGGGDKKRE</sequence>
<dbReference type="GeneID" id="9687587"/>
<dbReference type="RefSeq" id="XP_003061943.1">
    <property type="nucleotide sequence ID" value="XM_003061897.1"/>
</dbReference>
<dbReference type="OrthoDB" id="495053at2759"/>